<sequence>MKPSAIGSAVRGIRHVGDHVTVARYSRVTLHEISKEHGAKLIMEVETAPNPLGACALALVDDGAGGQGFVLACPSPTIRETQIWRKGWGAPLHIIVSDAATTVIHCMAFSHDSKWLLVSSDQGAVHVCAIKVNLTPLTSDELHDDDEPAASTSASLTL</sequence>
<reference evidence="3 4" key="1">
    <citation type="submission" date="2024-02" db="EMBL/GenBank/DDBJ databases">
        <title>High-quality chromosome-scale genome assembly of Pensacola bahiagrass (Paspalum notatum Flugge var. saurae).</title>
        <authorList>
            <person name="Vega J.M."/>
            <person name="Podio M."/>
            <person name="Orjuela J."/>
            <person name="Siena L.A."/>
            <person name="Pessino S.C."/>
            <person name="Combes M.C."/>
            <person name="Mariac C."/>
            <person name="Albertini E."/>
            <person name="Pupilli F."/>
            <person name="Ortiz J.P.A."/>
            <person name="Leblanc O."/>
        </authorList>
    </citation>
    <scope>NUCLEOTIDE SEQUENCE [LARGE SCALE GENOMIC DNA]</scope>
    <source>
        <strain evidence="3">R1</strain>
        <tissue evidence="3">Leaf</tissue>
    </source>
</reference>
<keyword evidence="4" id="KW-1185">Reference proteome</keyword>
<dbReference type="InterPro" id="IPR036322">
    <property type="entry name" value="WD40_repeat_dom_sf"/>
</dbReference>
<keyword evidence="1" id="KW-0853">WD repeat</keyword>
<evidence type="ECO:0000313" key="3">
    <source>
        <dbReference type="EMBL" id="WVZ67018.1"/>
    </source>
</evidence>
<evidence type="ECO:0000313" key="4">
    <source>
        <dbReference type="Proteomes" id="UP001341281"/>
    </source>
</evidence>
<proteinExistence type="predicted"/>
<organism evidence="3 4">
    <name type="scientific">Paspalum notatum var. saurae</name>
    <dbReference type="NCBI Taxonomy" id="547442"/>
    <lineage>
        <taxon>Eukaryota</taxon>
        <taxon>Viridiplantae</taxon>
        <taxon>Streptophyta</taxon>
        <taxon>Embryophyta</taxon>
        <taxon>Tracheophyta</taxon>
        <taxon>Spermatophyta</taxon>
        <taxon>Magnoliopsida</taxon>
        <taxon>Liliopsida</taxon>
        <taxon>Poales</taxon>
        <taxon>Poaceae</taxon>
        <taxon>PACMAD clade</taxon>
        <taxon>Panicoideae</taxon>
        <taxon>Andropogonodae</taxon>
        <taxon>Paspaleae</taxon>
        <taxon>Paspalinae</taxon>
        <taxon>Paspalum</taxon>
    </lineage>
</organism>
<evidence type="ECO:0000256" key="2">
    <source>
        <dbReference type="ARBA" id="ARBA00022737"/>
    </source>
</evidence>
<keyword evidence="2" id="KW-0677">Repeat</keyword>
<dbReference type="InterPro" id="IPR048720">
    <property type="entry name" value="PROPPIN"/>
</dbReference>
<dbReference type="Proteomes" id="UP001341281">
    <property type="component" value="Chromosome 03"/>
</dbReference>
<name>A0AAQ3WMJ8_PASNO</name>
<dbReference type="AlphaFoldDB" id="A0AAQ3WMJ8"/>
<gene>
    <name evidence="3" type="ORF">U9M48_016161</name>
</gene>
<dbReference type="SUPFAM" id="SSF50978">
    <property type="entry name" value="WD40 repeat-like"/>
    <property type="match status" value="1"/>
</dbReference>
<dbReference type="EMBL" id="CP144747">
    <property type="protein sequence ID" value="WVZ67018.1"/>
    <property type="molecule type" value="Genomic_DNA"/>
</dbReference>
<protein>
    <submittedName>
        <fullName evidence="3">Uncharacterized protein</fullName>
    </submittedName>
</protein>
<dbReference type="PANTHER" id="PTHR11227">
    <property type="entry name" value="WD-REPEAT PROTEIN INTERACTING WITH PHOSPHOINOSIDES WIPI -RELATED"/>
    <property type="match status" value="1"/>
</dbReference>
<evidence type="ECO:0000256" key="1">
    <source>
        <dbReference type="ARBA" id="ARBA00022574"/>
    </source>
</evidence>
<accession>A0AAQ3WMJ8</accession>